<reference evidence="9 10" key="1">
    <citation type="submission" date="2018-03" db="EMBL/GenBank/DDBJ databases">
        <title>Genomic Encyclopedia of Archaeal and Bacterial Type Strains, Phase II (KMG-II): from individual species to whole genera.</title>
        <authorList>
            <person name="Goeker M."/>
        </authorList>
    </citation>
    <scope>NUCLEOTIDE SEQUENCE [LARGE SCALE GENOMIC DNA]</scope>
    <source>
        <strain evidence="9 10">DSM 25328</strain>
    </source>
</reference>
<keyword evidence="5 8" id="KW-0812">Transmembrane</keyword>
<dbReference type="CDD" id="cd06550">
    <property type="entry name" value="TM_ABC_iron-siderophores_like"/>
    <property type="match status" value="1"/>
</dbReference>
<feature type="transmembrane region" description="Helical" evidence="8">
    <location>
        <begin position="91"/>
        <end position="112"/>
    </location>
</feature>
<evidence type="ECO:0000313" key="10">
    <source>
        <dbReference type="Proteomes" id="UP000237718"/>
    </source>
</evidence>
<evidence type="ECO:0000256" key="4">
    <source>
        <dbReference type="ARBA" id="ARBA00022475"/>
    </source>
</evidence>
<evidence type="ECO:0000256" key="3">
    <source>
        <dbReference type="ARBA" id="ARBA00022448"/>
    </source>
</evidence>
<keyword evidence="4" id="KW-1003">Cell membrane</keyword>
<dbReference type="PANTHER" id="PTHR30472:SF25">
    <property type="entry name" value="ABC TRANSPORTER PERMEASE PROTEIN MJ0876-RELATED"/>
    <property type="match status" value="1"/>
</dbReference>
<feature type="transmembrane region" description="Helical" evidence="8">
    <location>
        <begin position="118"/>
        <end position="138"/>
    </location>
</feature>
<keyword evidence="3" id="KW-0813">Transport</keyword>
<dbReference type="InterPro" id="IPR000522">
    <property type="entry name" value="ABC_transptr_permease_BtuC"/>
</dbReference>
<evidence type="ECO:0000256" key="1">
    <source>
        <dbReference type="ARBA" id="ARBA00004651"/>
    </source>
</evidence>
<name>A0A2T1ALF6_TRISK</name>
<feature type="transmembrane region" description="Helical" evidence="8">
    <location>
        <begin position="199"/>
        <end position="220"/>
    </location>
</feature>
<keyword evidence="6 8" id="KW-1133">Transmembrane helix</keyword>
<dbReference type="GO" id="GO:0022857">
    <property type="term" value="F:transmembrane transporter activity"/>
    <property type="evidence" value="ECO:0007669"/>
    <property type="project" value="InterPro"/>
</dbReference>
<dbReference type="GO" id="GO:0033214">
    <property type="term" value="P:siderophore-iron import into cell"/>
    <property type="evidence" value="ECO:0007669"/>
    <property type="project" value="TreeGrafter"/>
</dbReference>
<accession>A0A2T1ALF6</accession>
<dbReference type="RefSeq" id="WP_243394933.1">
    <property type="nucleotide sequence ID" value="NZ_JBLWXK010000003.1"/>
</dbReference>
<dbReference type="AlphaFoldDB" id="A0A2T1ALF6"/>
<feature type="transmembrane region" description="Helical" evidence="8">
    <location>
        <begin position="59"/>
        <end position="79"/>
    </location>
</feature>
<comment type="subcellular location">
    <subcellularLocation>
        <location evidence="1">Cell membrane</location>
        <topology evidence="1">Multi-pass membrane protein</topology>
    </subcellularLocation>
</comment>
<dbReference type="FunFam" id="1.10.3470.10:FF:000001">
    <property type="entry name" value="Vitamin B12 ABC transporter permease BtuC"/>
    <property type="match status" value="1"/>
</dbReference>
<proteinExistence type="inferred from homology"/>
<organism evidence="9 10">
    <name type="scientific">Tritonibacter scottomollicae</name>
    <name type="common">Epibacterium scottomollicae</name>
    <dbReference type="NCBI Taxonomy" id="483013"/>
    <lineage>
        <taxon>Bacteria</taxon>
        <taxon>Pseudomonadati</taxon>
        <taxon>Pseudomonadota</taxon>
        <taxon>Alphaproteobacteria</taxon>
        <taxon>Rhodobacterales</taxon>
        <taxon>Paracoccaceae</taxon>
        <taxon>Tritonibacter</taxon>
    </lineage>
</organism>
<dbReference type="Proteomes" id="UP000237718">
    <property type="component" value="Unassembled WGS sequence"/>
</dbReference>
<evidence type="ECO:0000256" key="7">
    <source>
        <dbReference type="ARBA" id="ARBA00023136"/>
    </source>
</evidence>
<evidence type="ECO:0000256" key="2">
    <source>
        <dbReference type="ARBA" id="ARBA00007935"/>
    </source>
</evidence>
<protein>
    <submittedName>
        <fullName evidence="9">Iron complex transport system permease protein</fullName>
    </submittedName>
</protein>
<gene>
    <name evidence="9" type="ORF">CLV89_102189</name>
</gene>
<feature type="transmembrane region" description="Helical" evidence="8">
    <location>
        <begin position="286"/>
        <end position="305"/>
    </location>
</feature>
<evidence type="ECO:0000256" key="5">
    <source>
        <dbReference type="ARBA" id="ARBA00022692"/>
    </source>
</evidence>
<dbReference type="GO" id="GO:0005886">
    <property type="term" value="C:plasma membrane"/>
    <property type="evidence" value="ECO:0007669"/>
    <property type="project" value="UniProtKB-SubCell"/>
</dbReference>
<feature type="transmembrane region" description="Helical" evidence="8">
    <location>
        <begin position="241"/>
        <end position="266"/>
    </location>
</feature>
<comment type="caution">
    <text evidence="9">The sequence shown here is derived from an EMBL/GenBank/DDBJ whole genome shotgun (WGS) entry which is preliminary data.</text>
</comment>
<dbReference type="EMBL" id="PVUF01000002">
    <property type="protein sequence ID" value="PRZ49445.1"/>
    <property type="molecule type" value="Genomic_DNA"/>
</dbReference>
<dbReference type="Pfam" id="PF01032">
    <property type="entry name" value="FecCD"/>
    <property type="match status" value="1"/>
</dbReference>
<dbReference type="PANTHER" id="PTHR30472">
    <property type="entry name" value="FERRIC ENTEROBACTIN TRANSPORT SYSTEM PERMEASE PROTEIN"/>
    <property type="match status" value="1"/>
</dbReference>
<comment type="similarity">
    <text evidence="2">Belongs to the binding-protein-dependent transport system permease family. FecCD subfamily.</text>
</comment>
<dbReference type="InterPro" id="IPR037294">
    <property type="entry name" value="ABC_BtuC-like"/>
</dbReference>
<dbReference type="Gene3D" id="1.10.3470.10">
    <property type="entry name" value="ABC transporter involved in vitamin B12 uptake, BtuC"/>
    <property type="match status" value="1"/>
</dbReference>
<feature type="transmembrane region" description="Helical" evidence="8">
    <location>
        <begin position="150"/>
        <end position="172"/>
    </location>
</feature>
<evidence type="ECO:0000256" key="8">
    <source>
        <dbReference type="SAM" id="Phobius"/>
    </source>
</evidence>
<dbReference type="SUPFAM" id="SSF81345">
    <property type="entry name" value="ABC transporter involved in vitamin B12 uptake, BtuC"/>
    <property type="match status" value="1"/>
</dbReference>
<evidence type="ECO:0000313" key="9">
    <source>
        <dbReference type="EMBL" id="PRZ49445.1"/>
    </source>
</evidence>
<sequence length="335" mass="35236">MSRGSPLLLPLSVVALFLAMAAGILWGTAEISWSERLAILMRSEDAPRGLSLIIWQWRVPRVLAVGMIGAGLTLAGVLMQTALRNPMADPYLMGLSSGASAAAVGAIIWFPASVTTTLGLPLIAFLGAASAFLLTIGLSTRRGRSLDPLVVILAGVAVSLMFQALTAFFLYVGDPHATRNAMGWLMGTAAGTDWQELPLLFAVLLVSLALALFTTSKLDATLLGDERALSLGVHVGRMRVLVFLITVALTGVAVAVAGIVGFIGLILPHMGRLLVGARHRVLIPQAMVLGAVTLILVDLACRVVLAPEELPLGVLLALLAAPPFIYILRGMSRVR</sequence>
<feature type="transmembrane region" description="Helical" evidence="8">
    <location>
        <begin position="312"/>
        <end position="329"/>
    </location>
</feature>
<evidence type="ECO:0000256" key="6">
    <source>
        <dbReference type="ARBA" id="ARBA00022989"/>
    </source>
</evidence>
<keyword evidence="7 8" id="KW-0472">Membrane</keyword>